<feature type="binding site" evidence="14">
    <location>
        <position position="583"/>
    </location>
    <ligand>
        <name>Zn(2+)</name>
        <dbReference type="ChEBI" id="CHEBI:29105"/>
    </ligand>
</feature>
<feature type="binding site" evidence="14">
    <location>
        <position position="682"/>
    </location>
    <ligand>
        <name>Zn(2+)</name>
        <dbReference type="ChEBI" id="CHEBI:29105"/>
    </ligand>
</feature>
<dbReference type="FunFam" id="3.30.930.10:FF:000004">
    <property type="entry name" value="Alanine--tRNA ligase"/>
    <property type="match status" value="1"/>
</dbReference>
<dbReference type="InterPro" id="IPR009000">
    <property type="entry name" value="Transl_B-barrel_sf"/>
</dbReference>
<comment type="caution">
    <text evidence="17">The sequence shown here is derived from an EMBL/GenBank/DDBJ whole genome shotgun (WGS) entry which is preliminary data.</text>
</comment>
<evidence type="ECO:0000256" key="15">
    <source>
        <dbReference type="SAM" id="MobiDB-lite"/>
    </source>
</evidence>
<dbReference type="SUPFAM" id="SSF55186">
    <property type="entry name" value="ThrRS/AlaRS common domain"/>
    <property type="match status" value="1"/>
</dbReference>
<dbReference type="InterPro" id="IPR018164">
    <property type="entry name" value="Ala-tRNA-synth_IIc_N"/>
</dbReference>
<evidence type="ECO:0000256" key="14">
    <source>
        <dbReference type="HAMAP-Rule" id="MF_00036"/>
    </source>
</evidence>
<feature type="compositionally biased region" description="Low complexity" evidence="15">
    <location>
        <begin position="895"/>
        <end position="919"/>
    </location>
</feature>
<evidence type="ECO:0000256" key="2">
    <source>
        <dbReference type="ARBA" id="ARBA00008226"/>
    </source>
</evidence>
<gene>
    <name evidence="14 17" type="primary">alaS</name>
    <name evidence="17" type="ORF">B277_11595</name>
</gene>
<feature type="domain" description="Alanyl-transfer RNA synthetases family profile" evidence="16">
    <location>
        <begin position="1"/>
        <end position="725"/>
    </location>
</feature>
<evidence type="ECO:0000256" key="10">
    <source>
        <dbReference type="ARBA" id="ARBA00022917"/>
    </source>
</evidence>
<dbReference type="PRINTS" id="PR00980">
    <property type="entry name" value="TRNASYNTHALA"/>
</dbReference>
<dbReference type="PROSITE" id="PS50860">
    <property type="entry name" value="AA_TRNA_LIGASE_II_ALA"/>
    <property type="match status" value="1"/>
</dbReference>
<keyword evidence="4 14" id="KW-0436">Ligase</keyword>
<proteinExistence type="inferred from homology"/>
<dbReference type="InterPro" id="IPR018165">
    <property type="entry name" value="Ala-tRNA-synth_IIc_core"/>
</dbReference>
<organism evidence="17 18">
    <name type="scientific">Janibacter hoylei PVAS-1</name>
    <dbReference type="NCBI Taxonomy" id="1210046"/>
    <lineage>
        <taxon>Bacteria</taxon>
        <taxon>Bacillati</taxon>
        <taxon>Actinomycetota</taxon>
        <taxon>Actinomycetes</taxon>
        <taxon>Micrococcales</taxon>
        <taxon>Intrasporangiaceae</taxon>
        <taxon>Janibacter</taxon>
    </lineage>
</organism>
<evidence type="ECO:0000256" key="12">
    <source>
        <dbReference type="ARBA" id="ARBA00024779"/>
    </source>
</evidence>
<dbReference type="InterPro" id="IPR018163">
    <property type="entry name" value="Thr/Ala-tRNA-synth_IIc_edit"/>
</dbReference>
<dbReference type="GO" id="GO:0000049">
    <property type="term" value="F:tRNA binding"/>
    <property type="evidence" value="ECO:0007669"/>
    <property type="project" value="UniProtKB-KW"/>
</dbReference>
<protein>
    <recommendedName>
        <fullName evidence="14">Alanine--tRNA ligase</fullName>
        <ecNumber evidence="14">6.1.1.7</ecNumber>
    </recommendedName>
    <alternativeName>
        <fullName evidence="14">Alanyl-tRNA synthetase</fullName>
        <shortName evidence="14">AlaRS</shortName>
    </alternativeName>
</protein>
<dbReference type="EMBL" id="ALWX01000051">
    <property type="protein sequence ID" value="EKA60618.1"/>
    <property type="molecule type" value="Genomic_DNA"/>
</dbReference>
<dbReference type="Pfam" id="PF07973">
    <property type="entry name" value="tRNA_SAD"/>
    <property type="match status" value="1"/>
</dbReference>
<keyword evidence="3 14" id="KW-0820">tRNA-binding</keyword>
<dbReference type="FunFam" id="3.30.54.20:FF:000001">
    <property type="entry name" value="Alanine--tRNA ligase"/>
    <property type="match status" value="1"/>
</dbReference>
<accession>K1EMV0</accession>
<dbReference type="GO" id="GO:0005524">
    <property type="term" value="F:ATP binding"/>
    <property type="evidence" value="ECO:0007669"/>
    <property type="project" value="UniProtKB-UniRule"/>
</dbReference>
<evidence type="ECO:0000256" key="11">
    <source>
        <dbReference type="ARBA" id="ARBA00023146"/>
    </source>
</evidence>
<evidence type="ECO:0000313" key="18">
    <source>
        <dbReference type="Proteomes" id="UP000004474"/>
    </source>
</evidence>
<dbReference type="GO" id="GO:0005829">
    <property type="term" value="C:cytosol"/>
    <property type="evidence" value="ECO:0007669"/>
    <property type="project" value="TreeGrafter"/>
</dbReference>
<comment type="subcellular location">
    <subcellularLocation>
        <location evidence="1 14">Cytoplasm</location>
    </subcellularLocation>
</comment>
<dbReference type="EC" id="6.1.1.7" evidence="14"/>
<dbReference type="SMART" id="SM00863">
    <property type="entry name" value="tRNA_SAD"/>
    <property type="match status" value="1"/>
</dbReference>
<dbReference type="Gene3D" id="3.30.980.10">
    <property type="entry name" value="Threonyl-trna Synthetase, Chain A, domain 2"/>
    <property type="match status" value="1"/>
</dbReference>
<dbReference type="Proteomes" id="UP000004474">
    <property type="component" value="Unassembled WGS sequence"/>
</dbReference>
<comment type="catalytic activity">
    <reaction evidence="13 14">
        <text>tRNA(Ala) + L-alanine + ATP = L-alanyl-tRNA(Ala) + AMP + diphosphate</text>
        <dbReference type="Rhea" id="RHEA:12540"/>
        <dbReference type="Rhea" id="RHEA-COMP:9657"/>
        <dbReference type="Rhea" id="RHEA-COMP:9923"/>
        <dbReference type="ChEBI" id="CHEBI:30616"/>
        <dbReference type="ChEBI" id="CHEBI:33019"/>
        <dbReference type="ChEBI" id="CHEBI:57972"/>
        <dbReference type="ChEBI" id="CHEBI:78442"/>
        <dbReference type="ChEBI" id="CHEBI:78497"/>
        <dbReference type="ChEBI" id="CHEBI:456215"/>
        <dbReference type="EC" id="6.1.1.7"/>
    </reaction>
</comment>
<evidence type="ECO:0000256" key="3">
    <source>
        <dbReference type="ARBA" id="ARBA00022555"/>
    </source>
</evidence>
<feature type="compositionally biased region" description="Basic residues" evidence="15">
    <location>
        <begin position="923"/>
        <end position="932"/>
    </location>
</feature>
<evidence type="ECO:0000256" key="13">
    <source>
        <dbReference type="ARBA" id="ARBA00048300"/>
    </source>
</evidence>
<dbReference type="Pfam" id="PF01411">
    <property type="entry name" value="tRNA-synt_2c"/>
    <property type="match status" value="1"/>
</dbReference>
<comment type="function">
    <text evidence="12 14">Catalyzes the attachment of alanine to tRNA(Ala) in a two-step reaction: alanine is first activated by ATP to form Ala-AMP and then transferred to the acceptor end of tRNA(Ala). Also edits incorrectly charged Ser-tRNA(Ala) and Gly-tRNA(Ala) via its editing domain.</text>
</comment>
<dbReference type="FunFam" id="3.30.980.10:FF:000004">
    <property type="entry name" value="Alanine--tRNA ligase, cytoplasmic"/>
    <property type="match status" value="1"/>
</dbReference>
<dbReference type="InterPro" id="IPR045864">
    <property type="entry name" value="aa-tRNA-synth_II/BPL/LPL"/>
</dbReference>
<evidence type="ECO:0000256" key="5">
    <source>
        <dbReference type="ARBA" id="ARBA00022723"/>
    </source>
</evidence>
<dbReference type="GO" id="GO:0004813">
    <property type="term" value="F:alanine-tRNA ligase activity"/>
    <property type="evidence" value="ECO:0007669"/>
    <property type="project" value="UniProtKB-UniRule"/>
</dbReference>
<dbReference type="NCBIfam" id="TIGR00344">
    <property type="entry name" value="alaS"/>
    <property type="match status" value="1"/>
</dbReference>
<evidence type="ECO:0000256" key="6">
    <source>
        <dbReference type="ARBA" id="ARBA00022741"/>
    </source>
</evidence>
<evidence type="ECO:0000259" key="16">
    <source>
        <dbReference type="PROSITE" id="PS50860"/>
    </source>
</evidence>
<name>K1EMV0_9MICO</name>
<keyword evidence="6 14" id="KW-0547">Nucleotide-binding</keyword>
<feature type="region of interest" description="Disordered" evidence="15">
    <location>
        <begin position="839"/>
        <end position="947"/>
    </location>
</feature>
<dbReference type="Gene3D" id="6.10.250.550">
    <property type="match status" value="1"/>
</dbReference>
<dbReference type="PATRIC" id="fig|1210046.3.peg.2226"/>
<dbReference type="InterPro" id="IPR018162">
    <property type="entry name" value="Ala-tRNA-ligase_IIc_anticod-bd"/>
</dbReference>
<dbReference type="GO" id="GO:0006419">
    <property type="term" value="P:alanyl-tRNA aminoacylation"/>
    <property type="evidence" value="ECO:0007669"/>
    <property type="project" value="UniProtKB-UniRule"/>
</dbReference>
<keyword evidence="11 14" id="KW-0030">Aminoacyl-tRNA synthetase</keyword>
<feature type="binding site" evidence="14">
    <location>
        <position position="579"/>
    </location>
    <ligand>
        <name>Zn(2+)</name>
        <dbReference type="ChEBI" id="CHEBI:29105"/>
    </ligand>
</feature>
<dbReference type="InterPro" id="IPR012947">
    <property type="entry name" value="tRNA_SAD"/>
</dbReference>
<comment type="cofactor">
    <cofactor evidence="14">
        <name>Zn(2+)</name>
        <dbReference type="ChEBI" id="CHEBI:29105"/>
    </cofactor>
    <text evidence="14">Binds 1 zinc ion per subunit.</text>
</comment>
<evidence type="ECO:0000256" key="1">
    <source>
        <dbReference type="ARBA" id="ARBA00004496"/>
    </source>
</evidence>
<dbReference type="Gene3D" id="2.40.30.130">
    <property type="match status" value="1"/>
</dbReference>
<evidence type="ECO:0000256" key="7">
    <source>
        <dbReference type="ARBA" id="ARBA00022833"/>
    </source>
</evidence>
<evidence type="ECO:0000256" key="9">
    <source>
        <dbReference type="ARBA" id="ARBA00022884"/>
    </source>
</evidence>
<dbReference type="AlphaFoldDB" id="K1EMV0"/>
<keyword evidence="5 14" id="KW-0479">Metal-binding</keyword>
<dbReference type="CDD" id="cd00673">
    <property type="entry name" value="AlaRS_core"/>
    <property type="match status" value="1"/>
</dbReference>
<feature type="compositionally biased region" description="Polar residues" evidence="15">
    <location>
        <begin position="934"/>
        <end position="947"/>
    </location>
</feature>
<reference evidence="17 18" key="1">
    <citation type="journal article" date="2012" name="J. Bacteriol.">
        <title>Genome Sequence of Janibacter hoylei MTCC8307, Isolated from the Stratospheric Air.</title>
        <authorList>
            <person name="Pawar S.P."/>
            <person name="Dhotre D.P."/>
            <person name="Shetty S.A."/>
            <person name="Chowdhury S.P."/>
            <person name="Chaudhari B.L."/>
            <person name="Shouche Y.S."/>
        </authorList>
    </citation>
    <scope>NUCLEOTIDE SEQUENCE [LARGE SCALE GENOMIC DNA]</scope>
    <source>
        <strain evidence="17 18">PVAS-1</strain>
    </source>
</reference>
<dbReference type="STRING" id="1210046.B277_11595"/>
<evidence type="ECO:0000256" key="4">
    <source>
        <dbReference type="ARBA" id="ARBA00022598"/>
    </source>
</evidence>
<dbReference type="SUPFAM" id="SSF55681">
    <property type="entry name" value="Class II aaRS and biotin synthetases"/>
    <property type="match status" value="1"/>
</dbReference>
<dbReference type="SUPFAM" id="SSF101353">
    <property type="entry name" value="Putative anticodon-binding domain of alanyl-tRNA synthetase (AlaRS)"/>
    <property type="match status" value="1"/>
</dbReference>
<dbReference type="Gene3D" id="3.30.54.20">
    <property type="match status" value="1"/>
</dbReference>
<dbReference type="InterPro" id="IPR050058">
    <property type="entry name" value="Ala-tRNA_ligase"/>
</dbReference>
<dbReference type="HAMAP" id="MF_00036_B">
    <property type="entry name" value="Ala_tRNA_synth_B"/>
    <property type="match status" value="1"/>
</dbReference>
<dbReference type="GO" id="GO:0008270">
    <property type="term" value="F:zinc ion binding"/>
    <property type="evidence" value="ECO:0007669"/>
    <property type="project" value="UniProtKB-UniRule"/>
</dbReference>
<dbReference type="PANTHER" id="PTHR11777:SF9">
    <property type="entry name" value="ALANINE--TRNA LIGASE, CYTOPLASMIC"/>
    <property type="match status" value="1"/>
</dbReference>
<dbReference type="GO" id="GO:0002161">
    <property type="term" value="F:aminoacyl-tRNA deacylase activity"/>
    <property type="evidence" value="ECO:0007669"/>
    <property type="project" value="TreeGrafter"/>
</dbReference>
<evidence type="ECO:0000256" key="8">
    <source>
        <dbReference type="ARBA" id="ARBA00022840"/>
    </source>
</evidence>
<keyword evidence="10 14" id="KW-0648">Protein biosynthesis</keyword>
<dbReference type="SUPFAM" id="SSF50447">
    <property type="entry name" value="Translation proteins"/>
    <property type="match status" value="1"/>
</dbReference>
<dbReference type="InterPro" id="IPR023033">
    <property type="entry name" value="Ala_tRNA_ligase_euk/bac"/>
</dbReference>
<dbReference type="InterPro" id="IPR002318">
    <property type="entry name" value="Ala-tRNA-lgiase_IIc"/>
</dbReference>
<dbReference type="eggNOG" id="COG0013">
    <property type="taxonomic scope" value="Bacteria"/>
</dbReference>
<evidence type="ECO:0000313" key="17">
    <source>
        <dbReference type="EMBL" id="EKA60618.1"/>
    </source>
</evidence>
<dbReference type="PANTHER" id="PTHR11777">
    <property type="entry name" value="ALANYL-TRNA SYNTHETASE"/>
    <property type="match status" value="1"/>
</dbReference>
<keyword evidence="9 14" id="KW-0694">RNA-binding</keyword>
<comment type="similarity">
    <text evidence="2 14">Belongs to the class-II aminoacyl-tRNA synthetase family.</text>
</comment>
<keyword evidence="14" id="KW-0963">Cytoplasm</keyword>
<dbReference type="FunFam" id="2.40.30.130:FF:000001">
    <property type="entry name" value="Alanine--tRNA ligase"/>
    <property type="match status" value="1"/>
</dbReference>
<keyword evidence="8 14" id="KW-0067">ATP-binding</keyword>
<keyword evidence="7 14" id="KW-0862">Zinc</keyword>
<feature type="binding site" evidence="14">
    <location>
        <position position="686"/>
    </location>
    <ligand>
        <name>Zn(2+)</name>
        <dbReference type="ChEBI" id="CHEBI:29105"/>
    </ligand>
</feature>
<sequence>METAEIRRRWLTFFEGKGHAVVPSAPLIHEDPNLLFVNAGMVPFKPYFLGQETPAWTRATSVQKCVRTGDIDEVGKTSRHGTFFQMNGNFSFGDYFKRDAIAFAWELLTTPQPEGGYGLDPERLWATVYTDDDEAEQLWLELTSIPKERIVRRAEADNYWSMGVPGPGGPCSEIFYDRGEEYGREGGPEVDEDRYMEIWNLVFMQYELSAVRSKADFDVAGPLPAQNVDTGMGLERIASILQGVDNMYEIDEVYPVLEKAAEMTGRTYGTQSGQTAGDSHPDDVHLRVVADHVRSSLMLIGDGVTPGNEGRGYVLRRMLRRAVRAMRLLGYEDPALPHLLPVSMERMSASYPELRTGFDRIAQIAYAEEQAFRRTLAQGTTILDTAVGRTKESGGDTLAGEQAFALHDTYGFPIDLTFEMAAEQGLKVDRDGFVRLMDEQRQRAKADAKAKKGGHANTEVWKDLRALGATDWRAYEELTTSGSVVGLVRDGSRVEELEPGQTGQVVLDRTSFYAESGGQIADSGIIVVDGARLLVRDVQRPVKGLVVHTVEVADGSVRVGQESSAQVDPQWRIDACQAHSGTHVVHAALRQVLGPSALQSGSYNKPGYLRLDFAWNQSLSADARAEIEHVANLAVRDDLPVSADWMTLPEARERGALALFGETYDEQVRVIEIGGEWSRELCGGTHVRHSSQIGALTLTGESSVGSGVRRLEAFVGMNALQHLATERALVAELSSIVKAPAADLPERVGELVARLREVEKELDKVRREQVAASAGSLTDAASDVAGVTYVGVHVAGGAPDDLRQMVTDTRAQLGEERPTVVALTGDGPGKPVIVIATNEAARAKGGQGRRSRAGRGPGPRRRWRWQGRPRAGRRPGRHEGRGRTRSRRAGDRWLTPACAAGPGSASTSATPGSASPRATLRGCSRRPSRRCHVISSTMPTSTGSSRS</sequence>
<feature type="compositionally biased region" description="Basic residues" evidence="15">
    <location>
        <begin position="847"/>
        <end position="876"/>
    </location>
</feature>
<comment type="domain">
    <text evidence="14">Consists of three domains; the N-terminal catalytic domain, the editing domain and the C-terminal C-Ala domain. The editing domain removes incorrectly charged amino acids, while the C-Ala domain, along with tRNA(Ala), serves as a bridge to cooperatively bring together the editing and aminoacylation centers thus stimulating deacylation of misacylated tRNAs.</text>
</comment>
<dbReference type="Gene3D" id="3.30.930.10">
    <property type="entry name" value="Bira Bifunctional Protein, Domain 2"/>
    <property type="match status" value="1"/>
</dbReference>